<feature type="region of interest" description="Disordered" evidence="1">
    <location>
        <begin position="1"/>
        <end position="27"/>
    </location>
</feature>
<protein>
    <submittedName>
        <fullName evidence="2">Uncharacterized protein</fullName>
    </submittedName>
</protein>
<dbReference type="Proteomes" id="UP000215914">
    <property type="component" value="Chromosome 1"/>
</dbReference>
<evidence type="ECO:0000313" key="2">
    <source>
        <dbReference type="EMBL" id="OTG36260.1"/>
    </source>
</evidence>
<keyword evidence="3" id="KW-1185">Reference proteome</keyword>
<sequence>MSNGGGGQNPSVSGQSPANRNMGQDGLRHGISKAHFARLEEMLTGQHGALFKCKEFGLSKNEVMKHHPIIDASSSNSDEEKHMRTLVKEDFGQPDRVNTMPCVQPSFKIYLQWRKDDNINLQAGLIVLALALESAPWRKATPGTTTIAFVQVRGY</sequence>
<proteinExistence type="predicted"/>
<name>A0A251VKY9_HELAN</name>
<reference evidence="3" key="1">
    <citation type="journal article" date="2017" name="Nature">
        <title>The sunflower genome provides insights into oil metabolism, flowering and Asterid evolution.</title>
        <authorList>
            <person name="Badouin H."/>
            <person name="Gouzy J."/>
            <person name="Grassa C.J."/>
            <person name="Murat F."/>
            <person name="Staton S.E."/>
            <person name="Cottret L."/>
            <person name="Lelandais-Briere C."/>
            <person name="Owens G.L."/>
            <person name="Carrere S."/>
            <person name="Mayjonade B."/>
            <person name="Legrand L."/>
            <person name="Gill N."/>
            <person name="Kane N.C."/>
            <person name="Bowers J.E."/>
            <person name="Hubner S."/>
            <person name="Bellec A."/>
            <person name="Berard A."/>
            <person name="Berges H."/>
            <person name="Blanchet N."/>
            <person name="Boniface M.C."/>
            <person name="Brunel D."/>
            <person name="Catrice O."/>
            <person name="Chaidir N."/>
            <person name="Claudel C."/>
            <person name="Donnadieu C."/>
            <person name="Faraut T."/>
            <person name="Fievet G."/>
            <person name="Helmstetter N."/>
            <person name="King M."/>
            <person name="Knapp S.J."/>
            <person name="Lai Z."/>
            <person name="Le Paslier M.C."/>
            <person name="Lippi Y."/>
            <person name="Lorenzon L."/>
            <person name="Mandel J.R."/>
            <person name="Marage G."/>
            <person name="Marchand G."/>
            <person name="Marquand E."/>
            <person name="Bret-Mestries E."/>
            <person name="Morien E."/>
            <person name="Nambeesan S."/>
            <person name="Nguyen T."/>
            <person name="Pegot-Espagnet P."/>
            <person name="Pouilly N."/>
            <person name="Raftis F."/>
            <person name="Sallet E."/>
            <person name="Schiex T."/>
            <person name="Thomas J."/>
            <person name="Vandecasteele C."/>
            <person name="Vares D."/>
            <person name="Vear F."/>
            <person name="Vautrin S."/>
            <person name="Crespi M."/>
            <person name="Mangin B."/>
            <person name="Burke J.M."/>
            <person name="Salse J."/>
            <person name="Munos S."/>
            <person name="Vincourt P."/>
            <person name="Rieseberg L.H."/>
            <person name="Langlade N.B."/>
        </authorList>
    </citation>
    <scope>NUCLEOTIDE SEQUENCE [LARGE SCALE GENOMIC DNA]</scope>
    <source>
        <strain evidence="3">cv. SF193</strain>
    </source>
</reference>
<organism evidence="2 3">
    <name type="scientific">Helianthus annuus</name>
    <name type="common">Common sunflower</name>
    <dbReference type="NCBI Taxonomy" id="4232"/>
    <lineage>
        <taxon>Eukaryota</taxon>
        <taxon>Viridiplantae</taxon>
        <taxon>Streptophyta</taxon>
        <taxon>Embryophyta</taxon>
        <taxon>Tracheophyta</taxon>
        <taxon>Spermatophyta</taxon>
        <taxon>Magnoliopsida</taxon>
        <taxon>eudicotyledons</taxon>
        <taxon>Gunneridae</taxon>
        <taxon>Pentapetalae</taxon>
        <taxon>asterids</taxon>
        <taxon>campanulids</taxon>
        <taxon>Asterales</taxon>
        <taxon>Asteraceae</taxon>
        <taxon>Asteroideae</taxon>
        <taxon>Heliantheae alliance</taxon>
        <taxon>Heliantheae</taxon>
        <taxon>Helianthus</taxon>
    </lineage>
</organism>
<feature type="compositionally biased region" description="Polar residues" evidence="1">
    <location>
        <begin position="9"/>
        <end position="22"/>
    </location>
</feature>
<dbReference type="AlphaFoldDB" id="A0A251VKY9"/>
<dbReference type="InParanoid" id="A0A251VKY9"/>
<dbReference type="EMBL" id="CM007890">
    <property type="protein sequence ID" value="OTG36260.1"/>
    <property type="molecule type" value="Genomic_DNA"/>
</dbReference>
<evidence type="ECO:0000256" key="1">
    <source>
        <dbReference type="SAM" id="MobiDB-lite"/>
    </source>
</evidence>
<accession>A0A251VKY9</accession>
<evidence type="ECO:0000313" key="3">
    <source>
        <dbReference type="Proteomes" id="UP000215914"/>
    </source>
</evidence>
<gene>
    <name evidence="2" type="ORF">HannXRQ_Chr01g0005651</name>
</gene>